<dbReference type="EMBL" id="CP065315">
    <property type="protein sequence ID" value="QQR04931.1"/>
    <property type="molecule type" value="Genomic_DNA"/>
</dbReference>
<dbReference type="RefSeq" id="WP_065535269.1">
    <property type="nucleotide sequence ID" value="NZ_CP015406.2"/>
</dbReference>
<accession>A0AAX1KG58</accession>
<name>A0AAX1KG58_FLAPL</name>
<dbReference type="Proteomes" id="UP000595792">
    <property type="component" value="Chromosome"/>
</dbReference>
<dbReference type="AlphaFoldDB" id="A0AAX1KG58"/>
<organism evidence="1 2">
    <name type="scientific">Flavonifractor plautii</name>
    <name type="common">Fusobacterium plautii</name>
    <dbReference type="NCBI Taxonomy" id="292800"/>
    <lineage>
        <taxon>Bacteria</taxon>
        <taxon>Bacillati</taxon>
        <taxon>Bacillota</taxon>
        <taxon>Clostridia</taxon>
        <taxon>Eubacteriales</taxon>
        <taxon>Oscillospiraceae</taxon>
        <taxon>Flavonifractor</taxon>
    </lineage>
</organism>
<protein>
    <submittedName>
        <fullName evidence="1">Uncharacterized protein</fullName>
    </submittedName>
</protein>
<proteinExistence type="predicted"/>
<evidence type="ECO:0000313" key="2">
    <source>
        <dbReference type="Proteomes" id="UP000595792"/>
    </source>
</evidence>
<reference evidence="1 2" key="1">
    <citation type="submission" date="2020-11" db="EMBL/GenBank/DDBJ databases">
        <title>Closed and high quality bacterial genomes of the OMM12 community.</title>
        <authorList>
            <person name="Marbouty M."/>
            <person name="Lamy-Besnier Q."/>
            <person name="Debarbieux L."/>
            <person name="Koszul R."/>
        </authorList>
    </citation>
    <scope>NUCLEOTIDE SEQUENCE [LARGE SCALE GENOMIC DNA]</scope>
    <source>
        <strain evidence="1 2">YL31</strain>
    </source>
</reference>
<sequence>MLDVLPVVIKERQRAELYQTYVADCLQNISRNVAPIGRGEYIGKRWADVSDPKPEENRAPEEIIAHMKNKIASV</sequence>
<gene>
    <name evidence="1" type="ORF">I5Q84_13205</name>
</gene>
<evidence type="ECO:0000313" key="1">
    <source>
        <dbReference type="EMBL" id="QQR04931.1"/>
    </source>
</evidence>
<dbReference type="KEGG" id="fpla:A4U99_14415"/>